<dbReference type="AlphaFoldDB" id="I1YE84"/>
<keyword evidence="7 8" id="KW-0131">Cell cycle</keyword>
<dbReference type="EMBL" id="CP003380">
    <property type="protein sequence ID" value="AFJ01227.1"/>
    <property type="molecule type" value="Genomic_DNA"/>
</dbReference>
<organism evidence="11 12">
    <name type="scientific">Methylophaga frappieri (strain ATCC BAA-2434 / DSM 25690 / JAM7)</name>
    <dbReference type="NCBI Taxonomy" id="754477"/>
    <lineage>
        <taxon>Bacteria</taxon>
        <taxon>Pseudomonadati</taxon>
        <taxon>Pseudomonadota</taxon>
        <taxon>Gammaproteobacteria</taxon>
        <taxon>Thiotrichales</taxon>
        <taxon>Piscirickettsiaceae</taxon>
        <taxon>Methylophaga</taxon>
    </lineage>
</organism>
<dbReference type="OrthoDB" id="7054914at2"/>
<dbReference type="SUPFAM" id="SSF64383">
    <property type="entry name" value="Cell-division protein ZipA, C-terminal domain"/>
    <property type="match status" value="1"/>
</dbReference>
<evidence type="ECO:0000256" key="9">
    <source>
        <dbReference type="RuleBase" id="RU003613"/>
    </source>
</evidence>
<keyword evidence="5" id="KW-1133">Transmembrane helix</keyword>
<evidence type="ECO:0000256" key="3">
    <source>
        <dbReference type="ARBA" id="ARBA00022618"/>
    </source>
</evidence>
<comment type="subcellular location">
    <subcellularLocation>
        <location evidence="9">Cell inner membrane</location>
        <topology evidence="9">Single-pass type I membrane protein</topology>
    </subcellularLocation>
</comment>
<dbReference type="GO" id="GO:0000917">
    <property type="term" value="P:division septum assembly"/>
    <property type="evidence" value="ECO:0007669"/>
    <property type="project" value="TreeGrafter"/>
</dbReference>
<accession>I1YE84</accession>
<evidence type="ECO:0000256" key="4">
    <source>
        <dbReference type="ARBA" id="ARBA00022692"/>
    </source>
</evidence>
<gene>
    <name evidence="11" type="ordered locus">Q7C_42</name>
</gene>
<evidence type="ECO:0000256" key="5">
    <source>
        <dbReference type="ARBA" id="ARBA00022989"/>
    </source>
</evidence>
<evidence type="ECO:0000256" key="1">
    <source>
        <dbReference type="ARBA" id="ARBA00022475"/>
    </source>
</evidence>
<dbReference type="STRING" id="754477.Q7C_42"/>
<comment type="function">
    <text evidence="8">Essential cell division protein that stabilizes the FtsZ protofilaments by cross-linking them and that serves as a cytoplasmic membrane anchor for the Z ring. Also required for the recruitment to the septal ring of downstream cell division proteins.</text>
</comment>
<dbReference type="PANTHER" id="PTHR38685">
    <property type="entry name" value="CELL DIVISION PROTEIN ZIPA"/>
    <property type="match status" value="1"/>
</dbReference>
<dbReference type="GO" id="GO:0032153">
    <property type="term" value="C:cell division site"/>
    <property type="evidence" value="ECO:0007669"/>
    <property type="project" value="TreeGrafter"/>
</dbReference>
<dbReference type="NCBIfam" id="TIGR02205">
    <property type="entry name" value="septum_zipA"/>
    <property type="match status" value="1"/>
</dbReference>
<evidence type="ECO:0000313" key="11">
    <source>
        <dbReference type="EMBL" id="AFJ01227.1"/>
    </source>
</evidence>
<dbReference type="eggNOG" id="COG3115">
    <property type="taxonomic scope" value="Bacteria"/>
</dbReference>
<name>I1YE84_METFJ</name>
<evidence type="ECO:0000256" key="2">
    <source>
        <dbReference type="ARBA" id="ARBA00022519"/>
    </source>
</evidence>
<dbReference type="Gene3D" id="3.30.1400.10">
    <property type="entry name" value="ZipA, C-terminal FtsZ-binding domain"/>
    <property type="match status" value="1"/>
</dbReference>
<protein>
    <recommendedName>
        <fullName evidence="8">Cell division protein ZipA</fullName>
    </recommendedName>
</protein>
<keyword evidence="3 8" id="KW-0132">Cell division</keyword>
<dbReference type="HOGENOM" id="CLU_030174_2_0_6"/>
<sequence length="254" mass="28327" precursor="true">MFEIILLILIILLGGAAVGFVSYQRNQKLADAFQRELDEETDNQTFHSRFDAVLSESESQIDTDSIANEPHINLNLTDLDENSASDIASELAEADDIPAETPVPEQDWDLVIALTVMAPADRLFTGRAVKNALDNQDMHFGEMQIYHRFSLGSRKQSLFSIANIIDPGTFLPAELISMKTPGILLFARLPGPANGLTVLDAMVECATQMAEQLDGIVCDEQRQPLTESTLERLRNQIFELNLTLQEENRTYDDL</sequence>
<proteinExistence type="inferred from homology"/>
<evidence type="ECO:0000259" key="10">
    <source>
        <dbReference type="SMART" id="SM00771"/>
    </source>
</evidence>
<dbReference type="RefSeq" id="WP_014702680.1">
    <property type="nucleotide sequence ID" value="NC_017856.1"/>
</dbReference>
<keyword evidence="2 9" id="KW-0997">Cell inner membrane</keyword>
<dbReference type="InterPro" id="IPR007449">
    <property type="entry name" value="ZipA_FtsZ-bd_C"/>
</dbReference>
<keyword evidence="12" id="KW-1185">Reference proteome</keyword>
<dbReference type="KEGG" id="mec:Q7C_42"/>
<dbReference type="PATRIC" id="fig|754477.3.peg.43"/>
<dbReference type="SMART" id="SM00771">
    <property type="entry name" value="ZipA_C"/>
    <property type="match status" value="1"/>
</dbReference>
<dbReference type="GO" id="GO:0005886">
    <property type="term" value="C:plasma membrane"/>
    <property type="evidence" value="ECO:0007669"/>
    <property type="project" value="UniProtKB-SubCell"/>
</dbReference>
<evidence type="ECO:0000313" key="12">
    <source>
        <dbReference type="Proteomes" id="UP000009145"/>
    </source>
</evidence>
<dbReference type="Proteomes" id="UP000009145">
    <property type="component" value="Chromosome"/>
</dbReference>
<dbReference type="PANTHER" id="PTHR38685:SF1">
    <property type="entry name" value="CELL DIVISION PROTEIN ZIPA"/>
    <property type="match status" value="1"/>
</dbReference>
<comment type="similarity">
    <text evidence="8">Belongs to the ZipA family.</text>
</comment>
<keyword evidence="1 9" id="KW-1003">Cell membrane</keyword>
<reference evidence="11 12" key="1">
    <citation type="journal article" date="2012" name="J. Bacteriol.">
        <title>Complete genome sequences of Methylophaga sp. strain JAM1 and Methylophaga sp. strain JAM7.</title>
        <authorList>
            <person name="Villeneuve C."/>
            <person name="Martineau C."/>
            <person name="Mauffrey F."/>
            <person name="Villemur R."/>
        </authorList>
    </citation>
    <scope>NUCLEOTIDE SEQUENCE [LARGE SCALE GENOMIC DNA]</scope>
    <source>
        <strain evidence="11 12">JAM7</strain>
    </source>
</reference>
<feature type="domain" description="ZipA C-terminal FtsZ-binding" evidence="10">
    <location>
        <begin position="108"/>
        <end position="237"/>
    </location>
</feature>
<dbReference type="Pfam" id="PF04354">
    <property type="entry name" value="ZipA_C"/>
    <property type="match status" value="1"/>
</dbReference>
<keyword evidence="6 9" id="KW-0472">Membrane</keyword>
<dbReference type="InterPro" id="IPR011919">
    <property type="entry name" value="Cell_div_ZipA"/>
</dbReference>
<dbReference type="InterPro" id="IPR036765">
    <property type="entry name" value="ZipA_FtsZ-bd_C_sf"/>
</dbReference>
<evidence type="ECO:0000256" key="8">
    <source>
        <dbReference type="RuleBase" id="RU003612"/>
    </source>
</evidence>
<evidence type="ECO:0000256" key="6">
    <source>
        <dbReference type="ARBA" id="ARBA00023136"/>
    </source>
</evidence>
<keyword evidence="4 9" id="KW-0812">Transmembrane</keyword>
<evidence type="ECO:0000256" key="7">
    <source>
        <dbReference type="ARBA" id="ARBA00023306"/>
    </source>
</evidence>